<organism evidence="1">
    <name type="scientific">bioreactor metagenome</name>
    <dbReference type="NCBI Taxonomy" id="1076179"/>
    <lineage>
        <taxon>unclassified sequences</taxon>
        <taxon>metagenomes</taxon>
        <taxon>ecological metagenomes</taxon>
    </lineage>
</organism>
<comment type="caution">
    <text evidence="1">The sequence shown here is derived from an EMBL/GenBank/DDBJ whole genome shotgun (WGS) entry which is preliminary data.</text>
</comment>
<dbReference type="AntiFam" id="ANF00237">
    <property type="entry name" value="Shadow ORF (opposite ahcY)"/>
</dbReference>
<evidence type="ECO:0000313" key="1">
    <source>
        <dbReference type="EMBL" id="MPM88516.1"/>
    </source>
</evidence>
<protein>
    <submittedName>
        <fullName evidence="1">Uncharacterized protein</fullName>
    </submittedName>
</protein>
<sequence>MHAGGGFFRHAHDLGALAAVPRRVLRQLGLDGGKHDAFFFAGRVGQNGQILLGLLAQVHQHGGVAAVVQNHVRAFAFGVGGAEFKDAVGVIPVVGKRLALDGEHGRAGGCDGRSGVVLRGENIARSPAHVSAQSLQGFDQHGRLNGHVQRAGDARALQRLRLGELFADRHQAGHFGFGDLDFLAAPIGQGNVGNRAVLSLGVHGFLSR</sequence>
<accession>A0A645DGP6</accession>
<proteinExistence type="predicted"/>
<gene>
    <name evidence="1" type="ORF">SDC9_135620</name>
</gene>
<dbReference type="AlphaFoldDB" id="A0A645DGP6"/>
<reference evidence="1" key="1">
    <citation type="submission" date="2019-08" db="EMBL/GenBank/DDBJ databases">
        <authorList>
            <person name="Kucharzyk K."/>
            <person name="Murdoch R.W."/>
            <person name="Higgins S."/>
            <person name="Loffler F."/>
        </authorList>
    </citation>
    <scope>NUCLEOTIDE SEQUENCE</scope>
</reference>
<name>A0A645DGP6_9ZZZZ</name>
<dbReference type="EMBL" id="VSSQ01036124">
    <property type="protein sequence ID" value="MPM88516.1"/>
    <property type="molecule type" value="Genomic_DNA"/>
</dbReference>